<evidence type="ECO:0000256" key="4">
    <source>
        <dbReference type="ARBA" id="ARBA00023157"/>
    </source>
</evidence>
<protein>
    <recommendedName>
        <fullName evidence="6">Carboxylic ester hydrolase</fullName>
        <ecNumber evidence="6">3.1.1.-</ecNumber>
    </recommendedName>
</protein>
<dbReference type="InterPro" id="IPR002018">
    <property type="entry name" value="CarbesteraseB"/>
</dbReference>
<dbReference type="SUPFAM" id="SSF53474">
    <property type="entry name" value="alpha/beta-Hydrolases"/>
    <property type="match status" value="1"/>
</dbReference>
<dbReference type="PANTHER" id="PTHR43142">
    <property type="entry name" value="CARBOXYLIC ESTER HYDROLASE"/>
    <property type="match status" value="1"/>
</dbReference>
<keyword evidence="5" id="KW-0325">Glycoprotein</keyword>
<evidence type="ECO:0000259" key="7">
    <source>
        <dbReference type="Pfam" id="PF00135"/>
    </source>
</evidence>
<dbReference type="EMBL" id="OW152829">
    <property type="protein sequence ID" value="CAH2047561.1"/>
    <property type="molecule type" value="Genomic_DNA"/>
</dbReference>
<dbReference type="InterPro" id="IPR019819">
    <property type="entry name" value="Carboxylesterase_B_CS"/>
</dbReference>
<evidence type="ECO:0000256" key="3">
    <source>
        <dbReference type="ARBA" id="ARBA00022801"/>
    </source>
</evidence>
<organism evidence="8 9">
    <name type="scientific">Iphiclides podalirius</name>
    <name type="common">scarce swallowtail</name>
    <dbReference type="NCBI Taxonomy" id="110791"/>
    <lineage>
        <taxon>Eukaryota</taxon>
        <taxon>Metazoa</taxon>
        <taxon>Ecdysozoa</taxon>
        <taxon>Arthropoda</taxon>
        <taxon>Hexapoda</taxon>
        <taxon>Insecta</taxon>
        <taxon>Pterygota</taxon>
        <taxon>Neoptera</taxon>
        <taxon>Endopterygota</taxon>
        <taxon>Lepidoptera</taxon>
        <taxon>Glossata</taxon>
        <taxon>Ditrysia</taxon>
        <taxon>Papilionoidea</taxon>
        <taxon>Papilionidae</taxon>
        <taxon>Papilioninae</taxon>
        <taxon>Iphiclides</taxon>
    </lineage>
</organism>
<keyword evidence="3 6" id="KW-0378">Hydrolase</keyword>
<feature type="non-terminal residue" evidence="8">
    <location>
        <position position="353"/>
    </location>
</feature>
<dbReference type="PROSITE" id="PS00941">
    <property type="entry name" value="CARBOXYLESTERASE_B_2"/>
    <property type="match status" value="1"/>
</dbReference>
<dbReference type="Gene3D" id="3.40.50.1820">
    <property type="entry name" value="alpha/beta hydrolase"/>
    <property type="match status" value="1"/>
</dbReference>
<dbReference type="PANTHER" id="PTHR43142:SF1">
    <property type="entry name" value="CARBOXYLIC ESTER HYDROLASE"/>
    <property type="match status" value="1"/>
</dbReference>
<keyword evidence="2" id="KW-0719">Serine esterase</keyword>
<evidence type="ECO:0000313" key="8">
    <source>
        <dbReference type="EMBL" id="CAH2047561.1"/>
    </source>
</evidence>
<feature type="domain" description="Carboxylesterase type B" evidence="7">
    <location>
        <begin position="3"/>
        <end position="285"/>
    </location>
</feature>
<dbReference type="PROSITE" id="PS00122">
    <property type="entry name" value="CARBOXYLESTERASE_B_1"/>
    <property type="match status" value="1"/>
</dbReference>
<name>A0ABN8I7G2_9NEOP</name>
<comment type="similarity">
    <text evidence="1 6">Belongs to the type-B carboxylesterase/lipase family.</text>
</comment>
<evidence type="ECO:0000256" key="2">
    <source>
        <dbReference type="ARBA" id="ARBA00022487"/>
    </source>
</evidence>
<gene>
    <name evidence="8" type="ORF">IPOD504_LOCUS5834</name>
</gene>
<evidence type="ECO:0000313" key="9">
    <source>
        <dbReference type="Proteomes" id="UP000837857"/>
    </source>
</evidence>
<evidence type="ECO:0000256" key="1">
    <source>
        <dbReference type="ARBA" id="ARBA00005964"/>
    </source>
</evidence>
<proteinExistence type="inferred from homology"/>
<reference evidence="8" key="1">
    <citation type="submission" date="2022-03" db="EMBL/GenBank/DDBJ databases">
        <authorList>
            <person name="Martin H S."/>
        </authorList>
    </citation>
    <scope>NUCLEOTIDE SEQUENCE</scope>
</reference>
<evidence type="ECO:0000256" key="5">
    <source>
        <dbReference type="ARBA" id="ARBA00023180"/>
    </source>
</evidence>
<dbReference type="EC" id="3.1.1.-" evidence="6"/>
<evidence type="ECO:0000256" key="6">
    <source>
        <dbReference type="RuleBase" id="RU361235"/>
    </source>
</evidence>
<dbReference type="Pfam" id="PF00135">
    <property type="entry name" value="COesterase"/>
    <property type="match status" value="1"/>
</dbReference>
<sequence length="353" mass="38743">MVQIKVKEGLLEGEVTENVLGGSFYSFRGIPYAEPPVGDLRFKPPQPKQLWDGIREAKEFGPICYQILLHGDGSAPAGSEDCLYLNVYTPEIYPNELLPVMFYIHGGGFINGSGNDDMYGPEFLVRQGVVLVTFNYRLEVLGFLCLDTEDVPGNAGMKDQVAALGWVNENITSFGGDPKNITIFGHSAGGCSVSYHLISPMSTGLFKKAIVKSGSFTCPWGKMFEPRERAYALARKLGFHCTDDKELYEFFKTQPKESLINIQVPITLSEKAKKQFEPHFGVVDEKKFGNNERFIYGDLTERLRNSMHEAIKTGAAVGKSGVPLGSPPKPALTLIISKPHSGPGLKPLDCLAA</sequence>
<dbReference type="Proteomes" id="UP000837857">
    <property type="component" value="Chromosome 17"/>
</dbReference>
<keyword evidence="9" id="KW-1185">Reference proteome</keyword>
<dbReference type="InterPro" id="IPR029058">
    <property type="entry name" value="AB_hydrolase_fold"/>
</dbReference>
<accession>A0ABN8I7G2</accession>
<dbReference type="InterPro" id="IPR019826">
    <property type="entry name" value="Carboxylesterase_B_AS"/>
</dbReference>
<keyword evidence="4" id="KW-1015">Disulfide bond</keyword>